<dbReference type="Pfam" id="PF03453">
    <property type="entry name" value="MoeA_N"/>
    <property type="match status" value="1"/>
</dbReference>
<dbReference type="InterPro" id="IPR036688">
    <property type="entry name" value="MoeA_C_domain_IV_sf"/>
</dbReference>
<dbReference type="Pfam" id="PF03454">
    <property type="entry name" value="MoeA_C"/>
    <property type="match status" value="1"/>
</dbReference>
<dbReference type="Gene3D" id="2.170.190.11">
    <property type="entry name" value="Molybdopterin biosynthesis moea protein, domain 3"/>
    <property type="match status" value="1"/>
</dbReference>
<comment type="function">
    <text evidence="1 6">Catalyzes the insertion of molybdate into adenylated molybdopterin with the concomitant release of AMP.</text>
</comment>
<dbReference type="InterPro" id="IPR038987">
    <property type="entry name" value="MoeA-like"/>
</dbReference>
<sequence length="363" mass="36332">MRSPLAALRPLSETLDLLRGAVTPVPPRTLPLPAARGRIAAETVRAAQAVPDAPSALRDGYAVEASAIAGASVYAPVLLLRAPPWIEAGAALPAGTDAVLPAEGLEGRNAVAEAGAWEGIRAAGEDVAAGDVLIAAGERIGPLHLLALGAAGHDGLSVRVPRLRLVATGLDGPEFLTATLAALIAARGGTAEAVVVRDEEAAIAAALLDGEADAVFVIGGTGFGRTDRSAAALERAGGVTVHGVALRPGETAALGAAGGRPVLLLPGRPEAALAAFLALGHPLLAALSGAREPPSRPAPLLRKIVSAIGLTEIVFVRRRAAGIEPLGGAGLPLRRLVEADGAVLVPPESEGYAEGSQVEVVLL</sequence>
<accession>A0A921E3A3</accession>
<dbReference type="EC" id="2.10.1.1" evidence="6"/>
<dbReference type="SUPFAM" id="SSF63882">
    <property type="entry name" value="MoeA N-terminal region -like"/>
    <property type="match status" value="1"/>
</dbReference>
<dbReference type="InterPro" id="IPR001453">
    <property type="entry name" value="MoaB/Mog_dom"/>
</dbReference>
<keyword evidence="4 6" id="KW-0501">Molybdenum cofactor biosynthesis</keyword>
<keyword evidence="6" id="KW-0479">Metal-binding</keyword>
<feature type="domain" description="MoaB/Mog" evidence="7">
    <location>
        <begin position="164"/>
        <end position="286"/>
    </location>
</feature>
<comment type="cofactor">
    <cofactor evidence="6">
        <name>Mg(2+)</name>
        <dbReference type="ChEBI" id="CHEBI:18420"/>
    </cofactor>
</comment>
<comment type="catalytic activity">
    <reaction evidence="5">
        <text>adenylyl-molybdopterin + molybdate = Mo-molybdopterin + AMP + H(+)</text>
        <dbReference type="Rhea" id="RHEA:35047"/>
        <dbReference type="ChEBI" id="CHEBI:15378"/>
        <dbReference type="ChEBI" id="CHEBI:36264"/>
        <dbReference type="ChEBI" id="CHEBI:62727"/>
        <dbReference type="ChEBI" id="CHEBI:71302"/>
        <dbReference type="ChEBI" id="CHEBI:456215"/>
        <dbReference type="EC" id="2.10.1.1"/>
    </reaction>
</comment>
<evidence type="ECO:0000256" key="4">
    <source>
        <dbReference type="ARBA" id="ARBA00023150"/>
    </source>
</evidence>
<dbReference type="SMART" id="SM00852">
    <property type="entry name" value="MoCF_biosynth"/>
    <property type="match status" value="1"/>
</dbReference>
<dbReference type="Proteomes" id="UP000742631">
    <property type="component" value="Unassembled WGS sequence"/>
</dbReference>
<dbReference type="GO" id="GO:0061599">
    <property type="term" value="F:molybdopterin molybdotransferase activity"/>
    <property type="evidence" value="ECO:0007669"/>
    <property type="project" value="UniProtKB-UniRule"/>
</dbReference>
<dbReference type="InterPro" id="IPR005111">
    <property type="entry name" value="MoeA_C_domain_IV"/>
</dbReference>
<evidence type="ECO:0000256" key="6">
    <source>
        <dbReference type="RuleBase" id="RU365090"/>
    </source>
</evidence>
<keyword evidence="6" id="KW-0808">Transferase</keyword>
<organism evidence="8 9">
    <name type="scientific">Methylorubrum populi</name>
    <dbReference type="NCBI Taxonomy" id="223967"/>
    <lineage>
        <taxon>Bacteria</taxon>
        <taxon>Pseudomonadati</taxon>
        <taxon>Pseudomonadota</taxon>
        <taxon>Alphaproteobacteria</taxon>
        <taxon>Hyphomicrobiales</taxon>
        <taxon>Methylobacteriaceae</taxon>
        <taxon>Methylorubrum</taxon>
    </lineage>
</organism>
<dbReference type="AlphaFoldDB" id="A0A921E3A3"/>
<dbReference type="PANTHER" id="PTHR10192:SF5">
    <property type="entry name" value="GEPHYRIN"/>
    <property type="match status" value="1"/>
</dbReference>
<dbReference type="Gene3D" id="2.40.340.10">
    <property type="entry name" value="MoeA, C-terminal, domain IV"/>
    <property type="match status" value="1"/>
</dbReference>
<dbReference type="GO" id="GO:0046872">
    <property type="term" value="F:metal ion binding"/>
    <property type="evidence" value="ECO:0007669"/>
    <property type="project" value="UniProtKB-UniRule"/>
</dbReference>
<evidence type="ECO:0000259" key="7">
    <source>
        <dbReference type="SMART" id="SM00852"/>
    </source>
</evidence>
<dbReference type="InterPro" id="IPR005110">
    <property type="entry name" value="MoeA_linker/N"/>
</dbReference>
<dbReference type="Gene3D" id="3.90.105.10">
    <property type="entry name" value="Molybdopterin biosynthesis moea protein, domain 2"/>
    <property type="match status" value="1"/>
</dbReference>
<dbReference type="InterPro" id="IPR036135">
    <property type="entry name" value="MoeA_linker/N_sf"/>
</dbReference>
<evidence type="ECO:0000313" key="9">
    <source>
        <dbReference type="Proteomes" id="UP000742631"/>
    </source>
</evidence>
<comment type="caution">
    <text evidence="8">The sequence shown here is derived from an EMBL/GenBank/DDBJ whole genome shotgun (WGS) entry which is preliminary data.</text>
</comment>
<evidence type="ECO:0000256" key="1">
    <source>
        <dbReference type="ARBA" id="ARBA00002901"/>
    </source>
</evidence>
<comment type="pathway">
    <text evidence="2 6">Cofactor biosynthesis; molybdopterin biosynthesis.</text>
</comment>
<gene>
    <name evidence="8" type="ORF">K8W01_14130</name>
</gene>
<keyword evidence="6" id="KW-0500">Molybdenum</keyword>
<name>A0A921E3A3_9HYPH</name>
<comment type="similarity">
    <text evidence="3 6">Belongs to the MoeA family.</text>
</comment>
<protein>
    <recommendedName>
        <fullName evidence="6">Molybdopterin molybdenumtransferase</fullName>
        <ecNumber evidence="6">2.10.1.1</ecNumber>
    </recommendedName>
</protein>
<evidence type="ECO:0000256" key="2">
    <source>
        <dbReference type="ARBA" id="ARBA00005046"/>
    </source>
</evidence>
<dbReference type="SUPFAM" id="SSF63867">
    <property type="entry name" value="MoeA C-terminal domain-like"/>
    <property type="match status" value="1"/>
</dbReference>
<reference evidence="8" key="1">
    <citation type="journal article" date="2021" name="PeerJ">
        <title>Extensive microbial diversity within the chicken gut microbiome revealed by metagenomics and culture.</title>
        <authorList>
            <person name="Gilroy R."/>
            <person name="Ravi A."/>
            <person name="Getino M."/>
            <person name="Pursley I."/>
            <person name="Horton D.L."/>
            <person name="Alikhan N.F."/>
            <person name="Baker D."/>
            <person name="Gharbi K."/>
            <person name="Hall N."/>
            <person name="Watson M."/>
            <person name="Adriaenssens E.M."/>
            <person name="Foster-Nyarko E."/>
            <person name="Jarju S."/>
            <person name="Secka A."/>
            <person name="Antonio M."/>
            <person name="Oren A."/>
            <person name="Chaudhuri R.R."/>
            <person name="La Ragione R."/>
            <person name="Hildebrand F."/>
            <person name="Pallen M.J."/>
        </authorList>
    </citation>
    <scope>NUCLEOTIDE SEQUENCE</scope>
    <source>
        <strain evidence="8">316</strain>
    </source>
</reference>
<dbReference type="Pfam" id="PF00994">
    <property type="entry name" value="MoCF_biosynth"/>
    <property type="match status" value="1"/>
</dbReference>
<reference evidence="8" key="2">
    <citation type="submission" date="2021-09" db="EMBL/GenBank/DDBJ databases">
        <authorList>
            <person name="Gilroy R."/>
        </authorList>
    </citation>
    <scope>NUCLEOTIDE SEQUENCE</scope>
    <source>
        <strain evidence="8">316</strain>
    </source>
</reference>
<dbReference type="EMBL" id="DYYG01000039">
    <property type="protein sequence ID" value="HJE24790.1"/>
    <property type="molecule type" value="Genomic_DNA"/>
</dbReference>
<dbReference type="GO" id="GO:0005829">
    <property type="term" value="C:cytosol"/>
    <property type="evidence" value="ECO:0007669"/>
    <property type="project" value="TreeGrafter"/>
</dbReference>
<keyword evidence="6" id="KW-0460">Magnesium</keyword>
<proteinExistence type="inferred from homology"/>
<evidence type="ECO:0000313" key="8">
    <source>
        <dbReference type="EMBL" id="HJE24790.1"/>
    </source>
</evidence>
<dbReference type="Gene3D" id="3.40.980.10">
    <property type="entry name" value="MoaB/Mog-like domain"/>
    <property type="match status" value="1"/>
</dbReference>
<dbReference type="PANTHER" id="PTHR10192">
    <property type="entry name" value="MOLYBDOPTERIN BIOSYNTHESIS PROTEIN"/>
    <property type="match status" value="1"/>
</dbReference>
<evidence type="ECO:0000256" key="3">
    <source>
        <dbReference type="ARBA" id="ARBA00010763"/>
    </source>
</evidence>
<evidence type="ECO:0000256" key="5">
    <source>
        <dbReference type="ARBA" id="ARBA00047317"/>
    </source>
</evidence>
<dbReference type="SUPFAM" id="SSF53218">
    <property type="entry name" value="Molybdenum cofactor biosynthesis proteins"/>
    <property type="match status" value="1"/>
</dbReference>
<dbReference type="GO" id="GO:0006777">
    <property type="term" value="P:Mo-molybdopterin cofactor biosynthetic process"/>
    <property type="evidence" value="ECO:0007669"/>
    <property type="project" value="UniProtKB-UniRule"/>
</dbReference>
<dbReference type="InterPro" id="IPR036425">
    <property type="entry name" value="MoaB/Mog-like_dom_sf"/>
</dbReference>